<feature type="binding site" evidence="17">
    <location>
        <position position="293"/>
    </location>
    <ligand>
        <name>(6S)-NADPHX</name>
        <dbReference type="ChEBI" id="CHEBI:64076"/>
    </ligand>
</feature>
<dbReference type="CDD" id="cd01171">
    <property type="entry name" value="YXKO-related"/>
    <property type="match status" value="1"/>
</dbReference>
<comment type="cofactor">
    <cofactor evidence="17">
        <name>Mg(2+)</name>
        <dbReference type="ChEBI" id="CHEBI:18420"/>
    </cofactor>
</comment>
<comment type="cofactor">
    <cofactor evidence="18 19">
        <name>K(+)</name>
        <dbReference type="ChEBI" id="CHEBI:29103"/>
    </cofactor>
    <text evidence="18 19">Binds 1 potassium ion per subunit.</text>
</comment>
<evidence type="ECO:0000313" key="23">
    <source>
        <dbReference type="Proteomes" id="UP000811255"/>
    </source>
</evidence>
<comment type="catalytic activity">
    <reaction evidence="15 17 19">
        <text>(6S)-NADHX + ADP = AMP + phosphate + NADH + H(+)</text>
        <dbReference type="Rhea" id="RHEA:32223"/>
        <dbReference type="ChEBI" id="CHEBI:15378"/>
        <dbReference type="ChEBI" id="CHEBI:43474"/>
        <dbReference type="ChEBI" id="CHEBI:57945"/>
        <dbReference type="ChEBI" id="CHEBI:64074"/>
        <dbReference type="ChEBI" id="CHEBI:456215"/>
        <dbReference type="ChEBI" id="CHEBI:456216"/>
        <dbReference type="EC" id="4.2.1.136"/>
    </reaction>
</comment>
<dbReference type="EMBL" id="JAHFVK010000001">
    <property type="protein sequence ID" value="MBT2133912.1"/>
    <property type="molecule type" value="Genomic_DNA"/>
</dbReference>
<dbReference type="HAMAP" id="MF_01965">
    <property type="entry name" value="NADHX_dehydratase"/>
    <property type="match status" value="1"/>
</dbReference>
<evidence type="ECO:0000256" key="2">
    <source>
        <dbReference type="ARBA" id="ARBA00000909"/>
    </source>
</evidence>
<evidence type="ECO:0000259" key="21">
    <source>
        <dbReference type="PROSITE" id="PS51385"/>
    </source>
</evidence>
<keyword evidence="10 17" id="KW-0520">NAD</keyword>
<dbReference type="RefSeq" id="WP_214535283.1">
    <property type="nucleotide sequence ID" value="NZ_JAHFVK010000001.1"/>
</dbReference>
<evidence type="ECO:0000259" key="20">
    <source>
        <dbReference type="PROSITE" id="PS51383"/>
    </source>
</evidence>
<sequence length="462" mass="47574">MTRSDQIFTVAQMRAAEQALIDRGESVGSLMERAGKGVADWIWRIAHGRSVTVLCGPGNNGGDGYVIAQELARRGTHVVVVAPSEPATDAARAARERYRGTFDTAGNGGVLVDCLFGSGLTRPLSPELVALLSREAVRHSALLAVDVPSGIDSDTGRPLNEGLPANDVTVALGAWKFAHWLMPAMAAMGQRRLVPIGVEPIAGAATLLTRPHLSAPAIDAHKYTRGLVLVIGGVMPGAAQLASEAALRGGAGCVRLAAQGLHPSATPDLVLKRGPLVDLLADERTTAVLAGPGLGLDETARVKLGEVLAADRPTVLDADALTLLRPRHCESRSAALILTPHLGEMARLCESFGIDEGNRIDRATKLAQAAQAVVVAKGPDTLIAAPDGRLALAPPATSWLSVAGSGDVLSGIAVSRLAAGADGFTAACEAVWLHGEAARLAGPAFTASGLARNVSEAYAATL</sequence>
<evidence type="ECO:0000256" key="14">
    <source>
        <dbReference type="ARBA" id="ARBA00025153"/>
    </source>
</evidence>
<feature type="binding site" evidence="17">
    <location>
        <begin position="377"/>
        <end position="381"/>
    </location>
    <ligand>
        <name>AMP</name>
        <dbReference type="ChEBI" id="CHEBI:456215"/>
    </ligand>
</feature>
<evidence type="ECO:0000256" key="12">
    <source>
        <dbReference type="ARBA" id="ARBA00023239"/>
    </source>
</evidence>
<dbReference type="PANTHER" id="PTHR12592">
    <property type="entry name" value="ATP-DEPENDENT (S)-NAD(P)H-HYDRATE DEHYDRATASE FAMILY MEMBER"/>
    <property type="match status" value="1"/>
</dbReference>
<keyword evidence="23" id="KW-1185">Reference proteome</keyword>
<evidence type="ECO:0000256" key="5">
    <source>
        <dbReference type="ARBA" id="ARBA00022723"/>
    </source>
</evidence>
<evidence type="ECO:0000256" key="1">
    <source>
        <dbReference type="ARBA" id="ARBA00000013"/>
    </source>
</evidence>
<keyword evidence="13" id="KW-0511">Multifunctional enzyme</keyword>
<dbReference type="InterPro" id="IPR030677">
    <property type="entry name" value="Nnr"/>
</dbReference>
<evidence type="ECO:0000256" key="3">
    <source>
        <dbReference type="ARBA" id="ARBA00006001"/>
    </source>
</evidence>
<dbReference type="InterPro" id="IPR000631">
    <property type="entry name" value="CARKD"/>
</dbReference>
<dbReference type="PROSITE" id="PS51383">
    <property type="entry name" value="YJEF_C_3"/>
    <property type="match status" value="1"/>
</dbReference>
<dbReference type="EC" id="4.2.1.136" evidence="19"/>
<feature type="binding site" evidence="17">
    <location>
        <position position="238"/>
    </location>
    <ligand>
        <name>(6S)-NADPHX</name>
        <dbReference type="ChEBI" id="CHEBI:64076"/>
    </ligand>
</feature>
<evidence type="ECO:0000256" key="16">
    <source>
        <dbReference type="ARBA" id="ARBA00049209"/>
    </source>
</evidence>
<dbReference type="SUPFAM" id="SSF53613">
    <property type="entry name" value="Ribokinase-like"/>
    <property type="match status" value="1"/>
</dbReference>
<evidence type="ECO:0000256" key="4">
    <source>
        <dbReference type="ARBA" id="ARBA00009524"/>
    </source>
</evidence>
<feature type="domain" description="YjeF N-terminal" evidence="21">
    <location>
        <begin position="13"/>
        <end position="204"/>
    </location>
</feature>
<evidence type="ECO:0000313" key="22">
    <source>
        <dbReference type="EMBL" id="MBT2133912.1"/>
    </source>
</evidence>
<comment type="caution">
    <text evidence="18">Lacks conserved residue(s) required for the propagation of feature annotation.</text>
</comment>
<evidence type="ECO:0000256" key="13">
    <source>
        <dbReference type="ARBA" id="ARBA00023268"/>
    </source>
</evidence>
<proteinExistence type="inferred from homology"/>
<dbReference type="Proteomes" id="UP000811255">
    <property type="component" value="Unassembled WGS sequence"/>
</dbReference>
<keyword evidence="11 18" id="KW-0413">Isomerase</keyword>
<dbReference type="NCBIfam" id="TIGR00196">
    <property type="entry name" value="yjeF_cterm"/>
    <property type="match status" value="1"/>
</dbReference>
<feature type="binding site" evidence="17">
    <location>
        <position position="406"/>
    </location>
    <ligand>
        <name>AMP</name>
        <dbReference type="ChEBI" id="CHEBI:456215"/>
    </ligand>
</feature>
<evidence type="ECO:0000256" key="10">
    <source>
        <dbReference type="ARBA" id="ARBA00023027"/>
    </source>
</evidence>
<evidence type="ECO:0000256" key="7">
    <source>
        <dbReference type="ARBA" id="ARBA00022840"/>
    </source>
</evidence>
<dbReference type="NCBIfam" id="TIGR00197">
    <property type="entry name" value="yjeF_nterm"/>
    <property type="match status" value="1"/>
</dbReference>
<dbReference type="Pfam" id="PF01256">
    <property type="entry name" value="Carb_kinase"/>
    <property type="match status" value="1"/>
</dbReference>
<evidence type="ECO:0000256" key="11">
    <source>
        <dbReference type="ARBA" id="ARBA00023235"/>
    </source>
</evidence>
<evidence type="ECO:0000256" key="6">
    <source>
        <dbReference type="ARBA" id="ARBA00022741"/>
    </source>
</evidence>
<evidence type="ECO:0000256" key="9">
    <source>
        <dbReference type="ARBA" id="ARBA00022958"/>
    </source>
</evidence>
<keyword evidence="12 17" id="KW-0456">Lyase</keyword>
<dbReference type="InterPro" id="IPR036652">
    <property type="entry name" value="YjeF_N_dom_sf"/>
</dbReference>
<dbReference type="PANTHER" id="PTHR12592:SF0">
    <property type="entry name" value="ATP-DEPENDENT (S)-NAD(P)H-HYDRATE DEHYDRATASE"/>
    <property type="match status" value="1"/>
</dbReference>
<dbReference type="SUPFAM" id="SSF64153">
    <property type="entry name" value="YjeF N-terminal domain-like"/>
    <property type="match status" value="1"/>
</dbReference>
<dbReference type="InterPro" id="IPR004443">
    <property type="entry name" value="YjeF_N_dom"/>
</dbReference>
<comment type="catalytic activity">
    <reaction evidence="16 17 19">
        <text>(6S)-NADPHX + ADP = AMP + phosphate + NADPH + H(+)</text>
        <dbReference type="Rhea" id="RHEA:32235"/>
        <dbReference type="ChEBI" id="CHEBI:15378"/>
        <dbReference type="ChEBI" id="CHEBI:43474"/>
        <dbReference type="ChEBI" id="CHEBI:57783"/>
        <dbReference type="ChEBI" id="CHEBI:64076"/>
        <dbReference type="ChEBI" id="CHEBI:456215"/>
        <dbReference type="ChEBI" id="CHEBI:456216"/>
        <dbReference type="EC" id="4.2.1.136"/>
    </reaction>
</comment>
<dbReference type="Gene3D" id="3.40.1190.20">
    <property type="match status" value="1"/>
</dbReference>
<keyword evidence="8 17" id="KW-0521">NADP</keyword>
<name>A0ABS5W3L9_9SPHN</name>
<comment type="subunit">
    <text evidence="17">Homotetramer.</text>
</comment>
<evidence type="ECO:0000256" key="15">
    <source>
        <dbReference type="ARBA" id="ARBA00048238"/>
    </source>
</evidence>
<comment type="function">
    <text evidence="17">Catalyzes the dehydration of the S-form of NAD(P)HX at the expense of ADP, which is converted to AMP. Together with NAD(P)HX epimerase, which catalyzes the epimerization of the S- and R-forms, the enzyme allows the repair of both epimers of NAD(P)HX, a damaged form of NAD(P)H that is a result of enzymatic or heat-dependent hydration.</text>
</comment>
<feature type="binding site" evidence="17">
    <location>
        <position position="407"/>
    </location>
    <ligand>
        <name>(6S)-NADPHX</name>
        <dbReference type="ChEBI" id="CHEBI:64076"/>
    </ligand>
</feature>
<evidence type="ECO:0000256" key="17">
    <source>
        <dbReference type="HAMAP-Rule" id="MF_01965"/>
    </source>
</evidence>
<feature type="binding site" evidence="18">
    <location>
        <position position="146"/>
    </location>
    <ligand>
        <name>(6S)-NADPHX</name>
        <dbReference type="ChEBI" id="CHEBI:64076"/>
    </ligand>
</feature>
<gene>
    <name evidence="18" type="primary">nnrE</name>
    <name evidence="17" type="synonym">nnrD</name>
    <name evidence="22" type="ORF">KK137_06155</name>
</gene>
<dbReference type="PROSITE" id="PS51385">
    <property type="entry name" value="YJEF_N"/>
    <property type="match status" value="1"/>
</dbReference>
<feature type="binding site" evidence="18">
    <location>
        <position position="149"/>
    </location>
    <ligand>
        <name>K(+)</name>
        <dbReference type="ChEBI" id="CHEBI:29103"/>
    </ligand>
</feature>
<feature type="binding site" evidence="18">
    <location>
        <position position="60"/>
    </location>
    <ligand>
        <name>K(+)</name>
        <dbReference type="ChEBI" id="CHEBI:29103"/>
    </ligand>
</feature>
<comment type="function">
    <text evidence="14 19">Bifunctional enzyme that catalyzes the epimerization of the S- and R-forms of NAD(P)HX and the dehydration of the S-form of NAD(P)HX at the expense of ADP, which is converted to AMP. This allows the repair of both epimers of NAD(P)HX, a damaged form of NAD(P)H that is a result of enzymatic or heat-dependent hydration.</text>
</comment>
<evidence type="ECO:0000256" key="18">
    <source>
        <dbReference type="HAMAP-Rule" id="MF_01966"/>
    </source>
</evidence>
<comment type="similarity">
    <text evidence="17">Belongs to the NnrD/CARKD family.</text>
</comment>
<dbReference type="Gene3D" id="3.40.50.10260">
    <property type="entry name" value="YjeF N-terminal domain"/>
    <property type="match status" value="1"/>
</dbReference>
<dbReference type="EC" id="5.1.99.6" evidence="19"/>
<comment type="caution">
    <text evidence="22">The sequence shown here is derived from an EMBL/GenBank/DDBJ whole genome shotgun (WGS) entry which is preliminary data.</text>
</comment>
<keyword evidence="6 17" id="KW-0547">Nucleotide-binding</keyword>
<comment type="function">
    <text evidence="18">Catalyzes the epimerization of the S- and R-forms of NAD(P)HX, a damaged form of NAD(P)H that is a result of enzymatic or heat-dependent hydration. This is a prerequisite for the S-specific NAD(P)H-hydrate dehydratase to allow the repair of both epimers of NAD(P)HX.</text>
</comment>
<evidence type="ECO:0000256" key="8">
    <source>
        <dbReference type="ARBA" id="ARBA00022857"/>
    </source>
</evidence>
<keyword evidence="5 18" id="KW-0479">Metal-binding</keyword>
<feature type="binding site" evidence="17">
    <location>
        <position position="341"/>
    </location>
    <ligand>
        <name>(6S)-NADPHX</name>
        <dbReference type="ChEBI" id="CHEBI:64076"/>
    </ligand>
</feature>
<protein>
    <recommendedName>
        <fullName evidence="19">Bifunctional NAD(P)H-hydrate repair enzyme</fullName>
    </recommendedName>
    <alternativeName>
        <fullName evidence="19">Nicotinamide nucleotide repair protein</fullName>
    </alternativeName>
    <domain>
        <recommendedName>
            <fullName evidence="19">ADP-dependent (S)-NAD(P)H-hydrate dehydratase</fullName>
            <ecNumber evidence="19">4.2.1.136</ecNumber>
        </recommendedName>
        <alternativeName>
            <fullName evidence="19">ADP-dependent NAD(P)HX dehydratase</fullName>
        </alternativeName>
    </domain>
    <domain>
        <recommendedName>
            <fullName evidence="19">NAD(P)H-hydrate epimerase</fullName>
            <ecNumber evidence="19">5.1.99.6</ecNumber>
        </recommendedName>
    </domain>
</protein>
<organism evidence="22 23">
    <name type="scientific">Croceibacterium selenioxidans</name>
    <dbReference type="NCBI Taxonomy" id="2838833"/>
    <lineage>
        <taxon>Bacteria</taxon>
        <taxon>Pseudomonadati</taxon>
        <taxon>Pseudomonadota</taxon>
        <taxon>Alphaproteobacteria</taxon>
        <taxon>Sphingomonadales</taxon>
        <taxon>Erythrobacteraceae</taxon>
        <taxon>Croceibacterium</taxon>
    </lineage>
</organism>
<dbReference type="Pfam" id="PF03853">
    <property type="entry name" value="YjeF_N"/>
    <property type="match status" value="1"/>
</dbReference>
<keyword evidence="9 18" id="KW-0630">Potassium</keyword>
<dbReference type="InterPro" id="IPR029056">
    <property type="entry name" value="Ribokinase-like"/>
</dbReference>
<feature type="binding site" evidence="18">
    <location>
        <begin position="59"/>
        <end position="63"/>
    </location>
    <ligand>
        <name>(6S)-NADPHX</name>
        <dbReference type="ChEBI" id="CHEBI:64076"/>
    </ligand>
</feature>
<comment type="catalytic activity">
    <reaction evidence="2 18 19">
        <text>(6R)-NADPHX = (6S)-NADPHX</text>
        <dbReference type="Rhea" id="RHEA:32227"/>
        <dbReference type="ChEBI" id="CHEBI:64076"/>
        <dbReference type="ChEBI" id="CHEBI:64077"/>
        <dbReference type="EC" id="5.1.99.6"/>
    </reaction>
</comment>
<dbReference type="PIRSF" id="PIRSF017184">
    <property type="entry name" value="Nnr"/>
    <property type="match status" value="1"/>
</dbReference>
<dbReference type="HAMAP" id="MF_01966">
    <property type="entry name" value="NADHX_epimerase"/>
    <property type="match status" value="1"/>
</dbReference>
<feature type="binding site" evidence="18">
    <location>
        <begin position="117"/>
        <end position="123"/>
    </location>
    <ligand>
        <name>(6S)-NADPHX</name>
        <dbReference type="ChEBI" id="CHEBI:64076"/>
    </ligand>
</feature>
<evidence type="ECO:0000256" key="19">
    <source>
        <dbReference type="PIRNR" id="PIRNR017184"/>
    </source>
</evidence>
<reference evidence="22 23" key="1">
    <citation type="submission" date="2021-05" db="EMBL/GenBank/DDBJ databases">
        <title>Croceibacterium sp. LX-88 genome sequence.</title>
        <authorList>
            <person name="Luo X."/>
        </authorList>
    </citation>
    <scope>NUCLEOTIDE SEQUENCE [LARGE SCALE GENOMIC DNA]</scope>
    <source>
        <strain evidence="22 23">LX-88</strain>
    </source>
</reference>
<feature type="binding site" evidence="18">
    <location>
        <position position="113"/>
    </location>
    <ligand>
        <name>K(+)</name>
        <dbReference type="ChEBI" id="CHEBI:29103"/>
    </ligand>
</feature>
<keyword evidence="7 17" id="KW-0067">ATP-binding</keyword>
<comment type="similarity">
    <text evidence="4 19">In the C-terminal section; belongs to the NnrD/CARKD family.</text>
</comment>
<feature type="domain" description="YjeF C-terminal" evidence="20">
    <location>
        <begin position="205"/>
        <end position="461"/>
    </location>
</feature>
<comment type="similarity">
    <text evidence="18">Belongs to the NnrE/AIBP family.</text>
</comment>
<accession>A0ABS5W3L9</accession>
<comment type="similarity">
    <text evidence="3 19">In the N-terminal section; belongs to the NnrE/AIBP family.</text>
</comment>
<comment type="catalytic activity">
    <reaction evidence="1 18 19">
        <text>(6R)-NADHX = (6S)-NADHX</text>
        <dbReference type="Rhea" id="RHEA:32215"/>
        <dbReference type="ChEBI" id="CHEBI:64074"/>
        <dbReference type="ChEBI" id="CHEBI:64075"/>
        <dbReference type="EC" id="5.1.99.6"/>
    </reaction>
</comment>